<dbReference type="OrthoDB" id="9151934at2"/>
<evidence type="ECO:0000313" key="4">
    <source>
        <dbReference type="EMBL" id="EAU01124.1"/>
    </source>
</evidence>
<dbReference type="InterPro" id="IPR050824">
    <property type="entry name" value="Thiol_disulfide_DsbA"/>
</dbReference>
<keyword evidence="1 2" id="KW-0732">Signal</keyword>
<dbReference type="InterPro" id="IPR023205">
    <property type="entry name" value="DsbA/DsbL"/>
</dbReference>
<dbReference type="SUPFAM" id="SSF52833">
    <property type="entry name" value="Thioredoxin-like"/>
    <property type="match status" value="1"/>
</dbReference>
<dbReference type="STRING" id="360105.CCV52592_0856"/>
<name>A7GWD9_CAMC5</name>
<organism evidence="4 5">
    <name type="scientific">Campylobacter curvus (strain 525.92)</name>
    <dbReference type="NCBI Taxonomy" id="360105"/>
    <lineage>
        <taxon>Bacteria</taxon>
        <taxon>Pseudomonadati</taxon>
        <taxon>Campylobacterota</taxon>
        <taxon>Epsilonproteobacteria</taxon>
        <taxon>Campylobacterales</taxon>
        <taxon>Campylobacteraceae</taxon>
        <taxon>Campylobacter</taxon>
    </lineage>
</organism>
<evidence type="ECO:0000256" key="2">
    <source>
        <dbReference type="SAM" id="SignalP"/>
    </source>
</evidence>
<sequence>MKTSILSKIVKILALVSFLSITASAVQEGVDYQVLQKPLNVPKNSVVKVFSYDCQHCYKFDKSVTKKLMSKLEGVRFIPYHLSSKGKLGETASKIFASLIAIDEANGTDLLSDESKFKKAKFAIYKARHDKNDDFDNGKDKARFIKLALDAAGASQDEYEKSLASARAQELLNAWFDSYDVAIISGVPAFVVSGKYLINLDSATSIDKMAEIAKELLAK</sequence>
<feature type="signal peptide" evidence="2">
    <location>
        <begin position="1"/>
        <end position="25"/>
    </location>
</feature>
<dbReference type="RefSeq" id="WP_009649630.1">
    <property type="nucleotide sequence ID" value="NC_009715.2"/>
</dbReference>
<accession>A7GWD9</accession>
<dbReference type="PANTHER" id="PTHR35891">
    <property type="entry name" value="THIOL:DISULFIDE INTERCHANGE PROTEIN DSBA"/>
    <property type="match status" value="1"/>
</dbReference>
<proteinExistence type="predicted"/>
<dbReference type="InterPro" id="IPR012336">
    <property type="entry name" value="Thioredoxin-like_fold"/>
</dbReference>
<evidence type="ECO:0000256" key="1">
    <source>
        <dbReference type="ARBA" id="ARBA00022729"/>
    </source>
</evidence>
<keyword evidence="5" id="KW-1185">Reference proteome</keyword>
<dbReference type="CDD" id="cd03019">
    <property type="entry name" value="DsbA_DsbA"/>
    <property type="match status" value="1"/>
</dbReference>
<feature type="domain" description="Thioredoxin-like fold" evidence="3">
    <location>
        <begin position="43"/>
        <end position="202"/>
    </location>
</feature>
<gene>
    <name evidence="4" type="primary">dsbA1</name>
    <name evidence="4" type="ORF">CCV52592_0856</name>
</gene>
<dbReference type="KEGG" id="ccv:CCV52592_0856"/>
<dbReference type="InterPro" id="IPR036249">
    <property type="entry name" value="Thioredoxin-like_sf"/>
</dbReference>
<protein>
    <submittedName>
        <fullName evidence="4">Protein disulfide oxidoreductase</fullName>
    </submittedName>
</protein>
<dbReference type="EMBL" id="CP000767">
    <property type="protein sequence ID" value="EAU01124.1"/>
    <property type="molecule type" value="Genomic_DNA"/>
</dbReference>
<dbReference type="Pfam" id="PF13462">
    <property type="entry name" value="Thioredoxin_4"/>
    <property type="match status" value="1"/>
</dbReference>
<reference evidence="4" key="1">
    <citation type="submission" date="2016-07" db="EMBL/GenBank/DDBJ databases">
        <title>Comparative genomics of the Campylobacter concisus group.</title>
        <authorList>
            <person name="Miller W.G."/>
            <person name="Yee E."/>
            <person name="Chapman M.H."/>
            <person name="Huynh S."/>
            <person name="Bono J.L."/>
            <person name="On S.L.W."/>
            <person name="StLeger J."/>
            <person name="Foster G."/>
            <person name="Parker C.T."/>
        </authorList>
    </citation>
    <scope>NUCLEOTIDE SEQUENCE</scope>
    <source>
        <strain evidence="4">525.92</strain>
    </source>
</reference>
<evidence type="ECO:0000259" key="3">
    <source>
        <dbReference type="Pfam" id="PF13462"/>
    </source>
</evidence>
<dbReference type="HOGENOM" id="CLU_088255_3_1_7"/>
<dbReference type="Proteomes" id="UP000006380">
    <property type="component" value="Chromosome"/>
</dbReference>
<dbReference type="PANTHER" id="PTHR35891:SF3">
    <property type="entry name" value="THIOL:DISULFIDE INTERCHANGE PROTEIN DSBL"/>
    <property type="match status" value="1"/>
</dbReference>
<feature type="chain" id="PRO_5002709722" evidence="2">
    <location>
        <begin position="26"/>
        <end position="219"/>
    </location>
</feature>
<evidence type="ECO:0000313" key="5">
    <source>
        <dbReference type="Proteomes" id="UP000006380"/>
    </source>
</evidence>
<dbReference type="Gene3D" id="3.40.30.10">
    <property type="entry name" value="Glutaredoxin"/>
    <property type="match status" value="1"/>
</dbReference>
<dbReference type="AlphaFoldDB" id="A7GWD9"/>